<organism evidence="2 3">
    <name type="scientific">Mycoplasmopsis fermentans (strain M64)</name>
    <name type="common">Mycoplasma fermentans</name>
    <dbReference type="NCBI Taxonomy" id="943945"/>
    <lineage>
        <taxon>Bacteria</taxon>
        <taxon>Bacillati</taxon>
        <taxon>Mycoplasmatota</taxon>
        <taxon>Mycoplasmoidales</taxon>
        <taxon>Metamycoplasmataceae</taxon>
        <taxon>Mycoplasmopsis</taxon>
    </lineage>
</organism>
<reference evidence="2 3" key="1">
    <citation type="journal article" date="2011" name="J. Bacteriol.">
        <title>Genome sequence of the repetitive-sequence-rich Mycoplasma fermentans strain M64.</title>
        <authorList>
            <person name="Shu H.W."/>
            <person name="Liu T.T."/>
            <person name="Chang H.Y."/>
            <person name="Liu Y.M."/>
            <person name="Wu K.M."/>
            <person name="Shu H.Y."/>
            <person name="Tsai S.F."/>
            <person name="Hsiao K.J."/>
            <person name="Hu W.S."/>
            <person name="Ng W.V."/>
        </authorList>
    </citation>
    <scope>NUCLEOTIDE SEQUENCE [LARGE SCALE GENOMIC DNA]</scope>
    <source>
        <strain evidence="2 3">M64</strain>
    </source>
</reference>
<dbReference type="EMBL" id="CP002458">
    <property type="protein sequence ID" value="ADV34430.1"/>
    <property type="molecule type" value="Genomic_DNA"/>
</dbReference>
<sequence length="32" mass="3643">MFTYKNAKKIGFFILTMLIGTVVGLGYFLKIN</sequence>
<keyword evidence="1" id="KW-0472">Membrane</keyword>
<evidence type="ECO:0000313" key="2">
    <source>
        <dbReference type="EMBL" id="ADV34430.1"/>
    </source>
</evidence>
<dbReference type="Proteomes" id="UP000007473">
    <property type="component" value="Chromosome"/>
</dbReference>
<protein>
    <submittedName>
        <fullName evidence="2">Uncharacterized protein</fullName>
    </submittedName>
</protein>
<proteinExistence type="predicted"/>
<keyword evidence="1" id="KW-0812">Transmembrane</keyword>
<gene>
    <name evidence="2" type="ordered locus">MfeM64YM_0429</name>
</gene>
<feature type="transmembrane region" description="Helical" evidence="1">
    <location>
        <begin position="12"/>
        <end position="29"/>
    </location>
</feature>
<accession>A0AB32XBH7</accession>
<evidence type="ECO:0000256" key="1">
    <source>
        <dbReference type="SAM" id="Phobius"/>
    </source>
</evidence>
<dbReference type="KEGG" id="mfm:MfeM64YM_0429"/>
<keyword evidence="1" id="KW-1133">Transmembrane helix</keyword>
<evidence type="ECO:0000313" key="3">
    <source>
        <dbReference type="Proteomes" id="UP000007473"/>
    </source>
</evidence>
<dbReference type="AlphaFoldDB" id="A0AB32XBH7"/>
<name>A0AB32XBH7_MYCFM</name>